<dbReference type="RefSeq" id="WP_019690329.1">
    <property type="nucleotide sequence ID" value="NZ_AFOY02000015.1"/>
</dbReference>
<dbReference type="InterPro" id="IPR042099">
    <property type="entry name" value="ANL_N_sf"/>
</dbReference>
<dbReference type="Gene3D" id="3.40.50.12780">
    <property type="entry name" value="N-terminal domain of ligase-like"/>
    <property type="match status" value="1"/>
</dbReference>
<dbReference type="InterPro" id="IPR000873">
    <property type="entry name" value="AMP-dep_synth/lig_dom"/>
</dbReference>
<dbReference type="AlphaFoldDB" id="A0A010SK85"/>
<dbReference type="PANTHER" id="PTHR43201">
    <property type="entry name" value="ACYL-COA SYNTHETASE"/>
    <property type="match status" value="1"/>
</dbReference>
<dbReference type="PANTHER" id="PTHR43201:SF32">
    <property type="entry name" value="2-SUCCINYLBENZOATE--COA LIGASE, CHLOROPLASTIC_PEROXISOMAL"/>
    <property type="match status" value="1"/>
</dbReference>
<gene>
    <name evidence="3" type="ORF">HK44_006970</name>
</gene>
<evidence type="ECO:0000313" key="3">
    <source>
        <dbReference type="EMBL" id="EXF93420.1"/>
    </source>
</evidence>
<sequence length="562" mass="60885">MMVEQWQRDWQQLISAGSPFEVVTPVDGGPKYFRHAAKNLLAAIDAGRVHGGREFLIWEQQRLTFDDFFEQVDRLAGQLVHRFDLRPGARVAIAMRNQPAWLVAFVAVQRCAAVCVPLNSWGLREELFHGLEDSGASLLLCDEPRLQLLSQDLAEQGLATIVVGLAEEWPVGAHCQRYETLLAAPALSAPEVQIDADDPALILYTSGTTSRAKGVLSSHRAVCQALTALEFQGAFCAVSSPERINVVINSGYPPTNLMAVPLFHVSGLHAQFLSALRHGRRLLLMYKWDVNKAFELIRAERCTQFNGAPVMMQQLLGSPRFGTEETASLFGLGLGGAAPSSSLLAHLTQRKPEAIGGSGYGLTESNGIGAAIGGDQFVYKPTAVGWPLPIVEVRIGDSPHQPLPIGVSGLIWLRSPTLMSAYWNQPQATAQTLQDGWLDTGDIGLLDEEGFLYITDRAKDLINRGGEKISAAEVESCACEMPGVIEAAAFAMADEVLGEVVVLVIRSDSEPAPSSAAVQDFIATRLAAFKVPAQVHSQRHPLPRNASGKLLKATLKELLVTY</sequence>
<accession>A0A010SK85</accession>
<reference evidence="3 4" key="1">
    <citation type="journal article" date="2011" name="J. Bacteriol.">
        <title>Draft genome sequence of the polycyclic aromatic hydrocarbon-degrading, genetically engineered bioluminescent bioreporter Pseudomonas fluorescens HK44.</title>
        <authorList>
            <person name="Chauhan A."/>
            <person name="Layton A.C."/>
            <person name="Williams D.E."/>
            <person name="Smartt A.E."/>
            <person name="Ripp S."/>
            <person name="Karpinets T.V."/>
            <person name="Brown S.D."/>
            <person name="Sayler G.S."/>
        </authorList>
    </citation>
    <scope>NUCLEOTIDE SEQUENCE [LARGE SCALE GENOMIC DNA]</scope>
    <source>
        <strain evidence="3 4">HK44</strain>
    </source>
</reference>
<name>A0A010SK85_PSEFL</name>
<protein>
    <submittedName>
        <fullName evidence="3">Acyl-CoA synthetase</fullName>
    </submittedName>
</protein>
<dbReference type="SUPFAM" id="SSF56801">
    <property type="entry name" value="Acetyl-CoA synthetase-like"/>
    <property type="match status" value="1"/>
</dbReference>
<dbReference type="Pfam" id="PF00501">
    <property type="entry name" value="AMP-binding"/>
    <property type="match status" value="1"/>
</dbReference>
<comment type="caution">
    <text evidence="3">The sequence shown here is derived from an EMBL/GenBank/DDBJ whole genome shotgun (WGS) entry which is preliminary data.</text>
</comment>
<dbReference type="PATRIC" id="fig|1042209.11.peg.3773"/>
<dbReference type="PROSITE" id="PS00455">
    <property type="entry name" value="AMP_BINDING"/>
    <property type="match status" value="1"/>
</dbReference>
<dbReference type="GO" id="GO:0006631">
    <property type="term" value="P:fatty acid metabolic process"/>
    <property type="evidence" value="ECO:0007669"/>
    <property type="project" value="TreeGrafter"/>
</dbReference>
<dbReference type="OrthoDB" id="9803968at2"/>
<dbReference type="Gene3D" id="3.30.300.30">
    <property type="match status" value="1"/>
</dbReference>
<dbReference type="EMBL" id="AFOY02000015">
    <property type="protein sequence ID" value="EXF93420.1"/>
    <property type="molecule type" value="Genomic_DNA"/>
</dbReference>
<dbReference type="GO" id="GO:0031956">
    <property type="term" value="F:medium-chain fatty acid-CoA ligase activity"/>
    <property type="evidence" value="ECO:0007669"/>
    <property type="project" value="TreeGrafter"/>
</dbReference>
<proteinExistence type="predicted"/>
<dbReference type="Proteomes" id="UP000022611">
    <property type="component" value="Unassembled WGS sequence"/>
</dbReference>
<evidence type="ECO:0000313" key="4">
    <source>
        <dbReference type="Proteomes" id="UP000022611"/>
    </source>
</evidence>
<evidence type="ECO:0000259" key="2">
    <source>
        <dbReference type="Pfam" id="PF13193"/>
    </source>
</evidence>
<organism evidence="3 4">
    <name type="scientific">Pseudomonas fluorescens HK44</name>
    <dbReference type="NCBI Taxonomy" id="1042209"/>
    <lineage>
        <taxon>Bacteria</taxon>
        <taxon>Pseudomonadati</taxon>
        <taxon>Pseudomonadota</taxon>
        <taxon>Gammaproteobacteria</taxon>
        <taxon>Pseudomonadales</taxon>
        <taxon>Pseudomonadaceae</taxon>
        <taxon>Pseudomonas</taxon>
    </lineage>
</organism>
<dbReference type="Pfam" id="PF13193">
    <property type="entry name" value="AMP-binding_C"/>
    <property type="match status" value="1"/>
</dbReference>
<evidence type="ECO:0000259" key="1">
    <source>
        <dbReference type="Pfam" id="PF00501"/>
    </source>
</evidence>
<dbReference type="eggNOG" id="COG0318">
    <property type="taxonomic scope" value="Bacteria"/>
</dbReference>
<feature type="domain" description="AMP-dependent synthetase/ligase" evidence="1">
    <location>
        <begin position="48"/>
        <end position="423"/>
    </location>
</feature>
<dbReference type="InterPro" id="IPR020845">
    <property type="entry name" value="AMP-binding_CS"/>
</dbReference>
<feature type="domain" description="AMP-binding enzyme C-terminal" evidence="2">
    <location>
        <begin position="473"/>
        <end position="549"/>
    </location>
</feature>
<dbReference type="HOGENOM" id="CLU_000022_59_0_6"/>
<dbReference type="InterPro" id="IPR045851">
    <property type="entry name" value="AMP-bd_C_sf"/>
</dbReference>
<dbReference type="InterPro" id="IPR025110">
    <property type="entry name" value="AMP-bd_C"/>
</dbReference>